<comment type="cofactor">
    <cofactor evidence="7">
        <name>Mg(2+)</name>
        <dbReference type="ChEBI" id="CHEBI:18420"/>
    </cofactor>
</comment>
<dbReference type="Gene3D" id="3.90.190.20">
    <property type="entry name" value="Mur ligase, C-terminal domain"/>
    <property type="match status" value="1"/>
</dbReference>
<keyword evidence="2 7" id="KW-0132">Cell division</keyword>
<comment type="catalytic activity">
    <reaction evidence="7">
        <text>UDP-N-acetyl-alpha-D-muramoyl-L-alanyl-D-glutamate + meso-2,6-diaminopimelate + ATP = UDP-N-acetyl-alpha-D-muramoyl-L-alanyl-gamma-D-glutamyl-meso-2,6-diaminopimelate + ADP + phosphate + H(+)</text>
        <dbReference type="Rhea" id="RHEA:23676"/>
        <dbReference type="ChEBI" id="CHEBI:15378"/>
        <dbReference type="ChEBI" id="CHEBI:30616"/>
        <dbReference type="ChEBI" id="CHEBI:43474"/>
        <dbReference type="ChEBI" id="CHEBI:57791"/>
        <dbReference type="ChEBI" id="CHEBI:83900"/>
        <dbReference type="ChEBI" id="CHEBI:83905"/>
        <dbReference type="ChEBI" id="CHEBI:456216"/>
        <dbReference type="EC" id="6.3.2.13"/>
    </reaction>
</comment>
<dbReference type="Pfam" id="PF01225">
    <property type="entry name" value="Mur_ligase"/>
    <property type="match status" value="1"/>
</dbReference>
<evidence type="ECO:0000259" key="9">
    <source>
        <dbReference type="Pfam" id="PF01225"/>
    </source>
</evidence>
<dbReference type="UniPathway" id="UPA00219"/>
<evidence type="ECO:0000256" key="6">
    <source>
        <dbReference type="ARBA" id="ARBA00023316"/>
    </source>
</evidence>
<dbReference type="InterPro" id="IPR000713">
    <property type="entry name" value="Mur_ligase_N"/>
</dbReference>
<sequence>MTNIINTNISLSTLLGIQQDRLDACFIKGVVTDSRAVKPGFLFIARQGVHLDATGFIGHAIKQGAVAILQESTAPYIEERSGVVYVYVTNLLQCAGQVISRFFGDPSSTMQVIGITGTNGKTSCTHFVAQALARMGTKAAVIGTIGNGMLGQLTSATHTTPEVASLHALLADFKHSGVQSVAMEVSSHALDQGRTEGVQFSIVGLTNLTRDHLDYHETMDAYAESKSRLFQNPAATQILNLDDPLGQKIIDETTAKRRYTYSLHDRRADIYLINATQHAHGMTLSIASPWGLIEFESRLMGQFNISNLMLTLGVLGELGLGAQAIAHALRDLNSVCGRLEKVSEHQEFSVFVDYAHTPDALEQTLKALSEHQSGSGRIICVFGCGGDRDKGKRPLMAQVASTLADVLIITSDNPRSEDPLQILHDIEVGVKPHAAQLLIEVDRARAIYRGVELASAGDIVLIAGKGHESYQEIKGIRLHFSDQEVARAALAVEGSLL</sequence>
<feature type="domain" description="Mur ligase central" evidence="11">
    <location>
        <begin position="115"/>
        <end position="314"/>
    </location>
</feature>
<keyword evidence="7 12" id="KW-0436">Ligase</keyword>
<evidence type="ECO:0000313" key="12">
    <source>
        <dbReference type="EMBL" id="RAU17897.1"/>
    </source>
</evidence>
<dbReference type="GO" id="GO:0071555">
    <property type="term" value="P:cell wall organization"/>
    <property type="evidence" value="ECO:0007669"/>
    <property type="project" value="UniProtKB-KW"/>
</dbReference>
<comment type="PTM">
    <text evidence="7">Carboxylation is probably crucial for Mg(2+) binding and, consequently, for the gamma-phosphate positioning of ATP.</text>
</comment>
<evidence type="ECO:0000256" key="2">
    <source>
        <dbReference type="ARBA" id="ARBA00022618"/>
    </source>
</evidence>
<feature type="binding site" evidence="7">
    <location>
        <position position="34"/>
    </location>
    <ligand>
        <name>UDP-N-acetyl-alpha-D-muramoyl-L-alanyl-D-glutamate</name>
        <dbReference type="ChEBI" id="CHEBI:83900"/>
    </ligand>
</feature>
<keyword evidence="13" id="KW-1185">Reference proteome</keyword>
<evidence type="ECO:0000256" key="7">
    <source>
        <dbReference type="HAMAP-Rule" id="MF_00208"/>
    </source>
</evidence>
<feature type="binding site" evidence="7">
    <location>
        <position position="192"/>
    </location>
    <ligand>
        <name>UDP-N-acetyl-alpha-D-muramoyl-L-alanyl-D-glutamate</name>
        <dbReference type="ChEBI" id="CHEBI:83900"/>
    </ligand>
</feature>
<dbReference type="SUPFAM" id="SSF53244">
    <property type="entry name" value="MurD-like peptide ligases, peptide-binding domain"/>
    <property type="match status" value="1"/>
</dbReference>
<feature type="binding site" evidence="7">
    <location>
        <position position="194"/>
    </location>
    <ligand>
        <name>UDP-N-acetyl-alpha-D-muramoyl-L-alanyl-D-glutamate</name>
        <dbReference type="ChEBI" id="CHEBI:83900"/>
    </ligand>
</feature>
<dbReference type="GO" id="GO:0008765">
    <property type="term" value="F:UDP-N-acetylmuramoylalanyl-D-glutamate-2,6-diaminopimelate ligase activity"/>
    <property type="evidence" value="ECO:0007669"/>
    <property type="project" value="UniProtKB-UniRule"/>
</dbReference>
<dbReference type="GO" id="GO:0005737">
    <property type="term" value="C:cytoplasm"/>
    <property type="evidence" value="ECO:0007669"/>
    <property type="project" value="UniProtKB-SubCell"/>
</dbReference>
<dbReference type="HAMAP" id="MF_00208">
    <property type="entry name" value="MurE"/>
    <property type="match status" value="1"/>
</dbReference>
<evidence type="ECO:0000259" key="11">
    <source>
        <dbReference type="Pfam" id="PF08245"/>
    </source>
</evidence>
<feature type="domain" description="Mur ligase C-terminal" evidence="10">
    <location>
        <begin position="337"/>
        <end position="466"/>
    </location>
</feature>
<organism evidence="12 13">
    <name type="scientific">Nitrincola tibetensis</name>
    <dbReference type="NCBI Taxonomy" id="2219697"/>
    <lineage>
        <taxon>Bacteria</taxon>
        <taxon>Pseudomonadati</taxon>
        <taxon>Pseudomonadota</taxon>
        <taxon>Gammaproteobacteria</taxon>
        <taxon>Oceanospirillales</taxon>
        <taxon>Oceanospirillaceae</taxon>
        <taxon>Nitrincola</taxon>
    </lineage>
</organism>
<feature type="binding site" evidence="7">
    <location>
        <position position="464"/>
    </location>
    <ligand>
        <name>meso-2,6-diaminopimelate</name>
        <dbReference type="ChEBI" id="CHEBI:57791"/>
    </ligand>
</feature>
<dbReference type="GO" id="GO:0009252">
    <property type="term" value="P:peptidoglycan biosynthetic process"/>
    <property type="evidence" value="ECO:0007669"/>
    <property type="project" value="UniProtKB-UniRule"/>
</dbReference>
<evidence type="ECO:0000259" key="10">
    <source>
        <dbReference type="Pfam" id="PF02875"/>
    </source>
</evidence>
<dbReference type="AlphaFoldDB" id="A0A364NLZ3"/>
<dbReference type="InterPro" id="IPR005761">
    <property type="entry name" value="UDP-N-AcMur-Glu-dNH2Pim_ligase"/>
</dbReference>
<dbReference type="InterPro" id="IPR036565">
    <property type="entry name" value="Mur-like_cat_sf"/>
</dbReference>
<feature type="binding site" evidence="7">
    <location>
        <begin position="117"/>
        <end position="123"/>
    </location>
    <ligand>
        <name>ATP</name>
        <dbReference type="ChEBI" id="CHEBI:30616"/>
    </ligand>
</feature>
<dbReference type="InterPro" id="IPR036615">
    <property type="entry name" value="Mur_ligase_C_dom_sf"/>
</dbReference>
<keyword evidence="3 7" id="KW-0133">Cell shape</keyword>
<keyword evidence="6 7" id="KW-0961">Cell wall biogenesis/degradation</keyword>
<gene>
    <name evidence="7" type="primary">murE</name>
    <name evidence="12" type="ORF">DN062_11070</name>
</gene>
<dbReference type="GO" id="GO:0000287">
    <property type="term" value="F:magnesium ion binding"/>
    <property type="evidence" value="ECO:0007669"/>
    <property type="project" value="UniProtKB-UniRule"/>
</dbReference>
<feature type="binding site" evidence="7">
    <location>
        <position position="388"/>
    </location>
    <ligand>
        <name>meso-2,6-diaminopimelate</name>
        <dbReference type="ChEBI" id="CHEBI:57791"/>
    </ligand>
</feature>
<accession>A0A364NLZ3</accession>
<dbReference type="GO" id="GO:0051301">
    <property type="term" value="P:cell division"/>
    <property type="evidence" value="ECO:0007669"/>
    <property type="project" value="UniProtKB-KW"/>
</dbReference>
<comment type="function">
    <text evidence="7">Catalyzes the addition of meso-diaminopimelic acid to the nucleotide precursor UDP-N-acetylmuramoyl-L-alanyl-D-glutamate (UMAG) in the biosynthesis of bacterial cell-wall peptidoglycan.</text>
</comment>
<dbReference type="NCBIfam" id="TIGR01085">
    <property type="entry name" value="murE"/>
    <property type="match status" value="1"/>
</dbReference>
<dbReference type="InterPro" id="IPR013221">
    <property type="entry name" value="Mur_ligase_cen"/>
</dbReference>
<dbReference type="EMBL" id="QKRX01000007">
    <property type="protein sequence ID" value="RAU17897.1"/>
    <property type="molecule type" value="Genomic_DNA"/>
</dbReference>
<dbReference type="OrthoDB" id="9800958at2"/>
<evidence type="ECO:0000256" key="3">
    <source>
        <dbReference type="ARBA" id="ARBA00022960"/>
    </source>
</evidence>
<evidence type="ECO:0000256" key="8">
    <source>
        <dbReference type="RuleBase" id="RU004135"/>
    </source>
</evidence>
<dbReference type="Pfam" id="PF02875">
    <property type="entry name" value="Mur_ligase_C"/>
    <property type="match status" value="1"/>
</dbReference>
<name>A0A364NLZ3_9GAMM</name>
<dbReference type="InterPro" id="IPR035911">
    <property type="entry name" value="MurE/MurF_N"/>
</dbReference>
<dbReference type="Proteomes" id="UP000250744">
    <property type="component" value="Unassembled WGS sequence"/>
</dbReference>
<dbReference type="PANTHER" id="PTHR23135">
    <property type="entry name" value="MUR LIGASE FAMILY MEMBER"/>
    <property type="match status" value="1"/>
</dbReference>
<dbReference type="SUPFAM" id="SSF53623">
    <property type="entry name" value="MurD-like peptide ligases, catalytic domain"/>
    <property type="match status" value="1"/>
</dbReference>
<comment type="caution">
    <text evidence="7">Lacks conserved residue(s) required for the propagation of feature annotation.</text>
</comment>
<feature type="binding site" evidence="7">
    <location>
        <begin position="159"/>
        <end position="160"/>
    </location>
    <ligand>
        <name>UDP-N-acetyl-alpha-D-muramoyl-L-alanyl-D-glutamate</name>
        <dbReference type="ChEBI" id="CHEBI:83900"/>
    </ligand>
</feature>
<evidence type="ECO:0000256" key="1">
    <source>
        <dbReference type="ARBA" id="ARBA00005898"/>
    </source>
</evidence>
<dbReference type="GO" id="GO:0005524">
    <property type="term" value="F:ATP binding"/>
    <property type="evidence" value="ECO:0007669"/>
    <property type="project" value="UniProtKB-UniRule"/>
</dbReference>
<evidence type="ECO:0000313" key="13">
    <source>
        <dbReference type="Proteomes" id="UP000250744"/>
    </source>
</evidence>
<feature type="domain" description="Mur ligase N-terminal catalytic" evidence="9">
    <location>
        <begin position="27"/>
        <end position="94"/>
    </location>
</feature>
<reference evidence="12 13" key="1">
    <citation type="submission" date="2018-06" db="EMBL/GenBank/DDBJ databases">
        <title>Nitrincola tibetense sp. nov., isolated from Lake XuguoCo on Tibetan Plateau.</title>
        <authorList>
            <person name="Xing P."/>
        </authorList>
    </citation>
    <scope>NUCLEOTIDE SEQUENCE [LARGE SCALE GENOMIC DNA]</scope>
    <source>
        <strain evidence="13">xg18</strain>
    </source>
</reference>
<dbReference type="SUPFAM" id="SSF63418">
    <property type="entry name" value="MurE/MurF N-terminal domain"/>
    <property type="match status" value="1"/>
</dbReference>
<dbReference type="Gene3D" id="3.40.1390.10">
    <property type="entry name" value="MurE/MurF, N-terminal domain"/>
    <property type="match status" value="1"/>
</dbReference>
<evidence type="ECO:0000256" key="5">
    <source>
        <dbReference type="ARBA" id="ARBA00023306"/>
    </source>
</evidence>
<proteinExistence type="inferred from homology"/>
<feature type="short sequence motif" description="Meso-diaminopimelate recognition motif" evidence="7">
    <location>
        <begin position="412"/>
        <end position="415"/>
    </location>
</feature>
<dbReference type="InterPro" id="IPR004101">
    <property type="entry name" value="Mur_ligase_C"/>
</dbReference>
<comment type="caution">
    <text evidence="12">The sequence shown here is derived from an EMBL/GenBank/DDBJ whole genome shotgun (WGS) entry which is preliminary data.</text>
</comment>
<keyword evidence="7" id="KW-0963">Cytoplasm</keyword>
<keyword evidence="7" id="KW-0067">ATP-binding</keyword>
<comment type="similarity">
    <text evidence="1 7">Belongs to the MurCDEF family. MurE subfamily.</text>
</comment>
<dbReference type="PANTHER" id="PTHR23135:SF4">
    <property type="entry name" value="UDP-N-ACETYLMURAMOYL-L-ALANYL-D-GLUTAMATE--2,6-DIAMINOPIMELATE LIGASE MURE HOMOLOG, CHLOROPLASTIC"/>
    <property type="match status" value="1"/>
</dbReference>
<feature type="binding site" evidence="7">
    <location>
        <position position="468"/>
    </location>
    <ligand>
        <name>meso-2,6-diaminopimelate</name>
        <dbReference type="ChEBI" id="CHEBI:57791"/>
    </ligand>
</feature>
<dbReference type="NCBIfam" id="NF001126">
    <property type="entry name" value="PRK00139.1-4"/>
    <property type="match status" value="1"/>
</dbReference>
<feature type="modified residue" description="N6-carboxylysine" evidence="7">
    <location>
        <position position="226"/>
    </location>
</feature>
<dbReference type="NCBIfam" id="NF001124">
    <property type="entry name" value="PRK00139.1-2"/>
    <property type="match status" value="1"/>
</dbReference>
<keyword evidence="5 7" id="KW-0131">Cell cycle</keyword>
<comment type="subcellular location">
    <subcellularLocation>
        <location evidence="7 8">Cytoplasm</location>
    </subcellularLocation>
</comment>
<dbReference type="Pfam" id="PF08245">
    <property type="entry name" value="Mur_ligase_M"/>
    <property type="match status" value="1"/>
</dbReference>
<keyword evidence="7" id="KW-0547">Nucleotide-binding</keyword>
<keyword evidence="4 7" id="KW-0573">Peptidoglycan synthesis</keyword>
<feature type="binding site" evidence="7">
    <location>
        <position position="186"/>
    </location>
    <ligand>
        <name>UDP-N-acetyl-alpha-D-muramoyl-L-alanyl-D-glutamate</name>
        <dbReference type="ChEBI" id="CHEBI:83900"/>
    </ligand>
</feature>
<dbReference type="EC" id="6.3.2.13" evidence="7"/>
<evidence type="ECO:0000256" key="4">
    <source>
        <dbReference type="ARBA" id="ARBA00022984"/>
    </source>
</evidence>
<dbReference type="Gene3D" id="3.40.1190.10">
    <property type="entry name" value="Mur-like, catalytic domain"/>
    <property type="match status" value="1"/>
</dbReference>
<dbReference type="RefSeq" id="WP_112159386.1">
    <property type="nucleotide sequence ID" value="NZ_QKRX01000007.1"/>
</dbReference>
<feature type="binding site" evidence="7">
    <location>
        <begin position="412"/>
        <end position="415"/>
    </location>
    <ligand>
        <name>meso-2,6-diaminopimelate</name>
        <dbReference type="ChEBI" id="CHEBI:57791"/>
    </ligand>
</feature>
<protein>
    <recommendedName>
        <fullName evidence="7">UDP-N-acetylmuramoyl-L-alanyl-D-glutamate--2,6-diaminopimelate ligase</fullName>
        <ecNumber evidence="7">6.3.2.13</ecNumber>
    </recommendedName>
    <alternativeName>
        <fullName evidence="7">Meso-A2pm-adding enzyme</fullName>
    </alternativeName>
    <alternativeName>
        <fullName evidence="7">Meso-diaminopimelate-adding enzyme</fullName>
    </alternativeName>
    <alternativeName>
        <fullName evidence="7">UDP-MurNAc-L-Ala-D-Glu:meso-diaminopimelate ligase</fullName>
    </alternativeName>
    <alternativeName>
        <fullName evidence="7">UDP-MurNAc-tripeptide synthetase</fullName>
    </alternativeName>
    <alternativeName>
        <fullName evidence="7">UDP-N-acetylmuramyl-tripeptide synthetase</fullName>
    </alternativeName>
</protein>
<keyword evidence="7" id="KW-0460">Magnesium</keyword>
<comment type="pathway">
    <text evidence="7 8">Cell wall biogenesis; peptidoglycan biosynthesis.</text>
</comment>
<dbReference type="GO" id="GO:0008360">
    <property type="term" value="P:regulation of cell shape"/>
    <property type="evidence" value="ECO:0007669"/>
    <property type="project" value="UniProtKB-KW"/>
</dbReference>